<dbReference type="Gene3D" id="3.40.970.10">
    <property type="entry name" value="Ribonuclease H1, N-terminal domain"/>
    <property type="match status" value="1"/>
</dbReference>
<dbReference type="OrthoDB" id="10504246at2759"/>
<proteinExistence type="predicted"/>
<organism evidence="2 3">
    <name type="scientific">Leucocoprinus leucothites</name>
    <dbReference type="NCBI Taxonomy" id="201217"/>
    <lineage>
        <taxon>Eukaryota</taxon>
        <taxon>Fungi</taxon>
        <taxon>Dikarya</taxon>
        <taxon>Basidiomycota</taxon>
        <taxon>Agaricomycotina</taxon>
        <taxon>Agaricomycetes</taxon>
        <taxon>Agaricomycetidae</taxon>
        <taxon>Agaricales</taxon>
        <taxon>Agaricineae</taxon>
        <taxon>Agaricaceae</taxon>
        <taxon>Leucocoprinus</taxon>
    </lineage>
</organism>
<evidence type="ECO:0000313" key="3">
    <source>
        <dbReference type="Proteomes" id="UP000559027"/>
    </source>
</evidence>
<dbReference type="InterPro" id="IPR011320">
    <property type="entry name" value="RNase_H1_N"/>
</dbReference>
<protein>
    <recommendedName>
        <fullName evidence="1">Ribonuclease H1 N-terminal domain-containing protein</fullName>
    </recommendedName>
</protein>
<dbReference type="Proteomes" id="UP000559027">
    <property type="component" value="Unassembled WGS sequence"/>
</dbReference>
<dbReference type="InterPro" id="IPR037056">
    <property type="entry name" value="RNase_H1_N_sf"/>
</dbReference>
<dbReference type="AlphaFoldDB" id="A0A8H5CN79"/>
<dbReference type="SUPFAM" id="SSF55658">
    <property type="entry name" value="L9 N-domain-like"/>
    <property type="match status" value="1"/>
</dbReference>
<dbReference type="EMBL" id="JAACJO010000060">
    <property type="protein sequence ID" value="KAF5344568.1"/>
    <property type="molecule type" value="Genomic_DNA"/>
</dbReference>
<accession>A0A8H5CN79</accession>
<evidence type="ECO:0000313" key="2">
    <source>
        <dbReference type="EMBL" id="KAF5344568.1"/>
    </source>
</evidence>
<name>A0A8H5CN79_9AGAR</name>
<dbReference type="InterPro" id="IPR009027">
    <property type="entry name" value="Ribosomal_bL9/RNase_H1_N"/>
</dbReference>
<gene>
    <name evidence="2" type="ORF">D9756_011453</name>
</gene>
<dbReference type="Pfam" id="PF01693">
    <property type="entry name" value="Cauli_VI"/>
    <property type="match status" value="1"/>
</dbReference>
<reference evidence="2 3" key="1">
    <citation type="journal article" date="2020" name="ISME J.">
        <title>Uncovering the hidden diversity of litter-decomposition mechanisms in mushroom-forming fungi.</title>
        <authorList>
            <person name="Floudas D."/>
            <person name="Bentzer J."/>
            <person name="Ahren D."/>
            <person name="Johansson T."/>
            <person name="Persson P."/>
            <person name="Tunlid A."/>
        </authorList>
    </citation>
    <scope>NUCLEOTIDE SEQUENCE [LARGE SCALE GENOMIC DNA]</scope>
    <source>
        <strain evidence="2 3">CBS 146.42</strain>
    </source>
</reference>
<evidence type="ECO:0000259" key="1">
    <source>
        <dbReference type="Pfam" id="PF01693"/>
    </source>
</evidence>
<sequence>MNWFAQMPSALCPHNCSFEMRSESSEEIQGNKTFCSHYIDYVSNLTKSMSQLKVLSGDEWKSRYNATSATDSPQVTLAMQPKTPPPGSRIQMPATPVHNRFTRTVVVASPQSPKRQNFAAYIIFCSKQVGIFTDWAIAKPYTIAWKSRHTPSLKPIYKGYMTIHQAATIFKLALQYSLVGEEGQKIPPVWWPDDKIGFDIKSFPVPQLTEGTQGDNVMDITLSDFIAALPILLMDDAYAKIQNILSDEDTENDNEFFVVMHGKNIGVFRNWAITEKAISKSGKAKVASFDNRANANHAFTMAFMTSDLICYNDDGTICQTYGPFLNSDDVL</sequence>
<feature type="domain" description="Ribonuclease H1 N-terminal" evidence="1">
    <location>
        <begin position="256"/>
        <end position="297"/>
    </location>
</feature>
<keyword evidence="3" id="KW-1185">Reference proteome</keyword>
<comment type="caution">
    <text evidence="2">The sequence shown here is derived from an EMBL/GenBank/DDBJ whole genome shotgun (WGS) entry which is preliminary data.</text>
</comment>